<sequence length="145" mass="16010">MRVYCQCGAVAHAPKHQQNGDSSDLHCVCSDPNCGHSFVQAVGYKHTLQHSKLSLEQGAFVKQKRIFCGCGSRARITKTNRLSQNCADVYCQCTNADCGHQFVAFSHYHSPLSPSAKTTDELASALIKSLTPERRKNLHTQLSLF</sequence>
<dbReference type="Proteomes" id="UP000225897">
    <property type="component" value="Segment"/>
</dbReference>
<dbReference type="InterPro" id="IPR007684">
    <property type="entry name" value="Znf_Ogr/Delta"/>
</dbReference>
<keyword evidence="2" id="KW-0862">Zinc</keyword>
<evidence type="ECO:0000313" key="2">
    <source>
        <dbReference type="EMBL" id="AOY11830.1"/>
    </source>
</evidence>
<feature type="domain" description="Zinc finger Ogr/Delta-type" evidence="1">
    <location>
        <begin position="70"/>
        <end position="106"/>
    </location>
</feature>
<protein>
    <submittedName>
        <fullName evidence="2">Zinc-finger protein</fullName>
    </submittedName>
</protein>
<dbReference type="GO" id="GO:0008270">
    <property type="term" value="F:zinc ion binding"/>
    <property type="evidence" value="ECO:0007669"/>
    <property type="project" value="UniProtKB-KW"/>
</dbReference>
<dbReference type="GeneID" id="54977060"/>
<evidence type="ECO:0000313" key="3">
    <source>
        <dbReference type="Proteomes" id="UP000225897"/>
    </source>
</evidence>
<evidence type="ECO:0000259" key="1">
    <source>
        <dbReference type="Pfam" id="PF04606"/>
    </source>
</evidence>
<dbReference type="RefSeq" id="YP_009786967.1">
    <property type="nucleotide sequence ID" value="NC_047775.1"/>
</dbReference>
<name>A0A1D9C9Q3_9CAUD</name>
<proteinExistence type="predicted"/>
<reference evidence="2 3" key="1">
    <citation type="submission" date="2016-08" db="EMBL/GenBank/DDBJ databases">
        <title>Salinivibrio phage SMHB1.</title>
        <authorList>
            <person name="Olonade I.T."/>
            <person name="van Zyl L.J."/>
            <person name="Trindade M.I."/>
        </authorList>
    </citation>
    <scope>NUCLEOTIDE SEQUENCE [LARGE SCALE GENOMIC DNA]</scope>
</reference>
<dbReference type="Pfam" id="PF04606">
    <property type="entry name" value="Ogr_Delta"/>
    <property type="match status" value="1"/>
</dbReference>
<organism evidence="2 3">
    <name type="scientific">Salinivibrio phage SMHB1</name>
    <dbReference type="NCBI Taxonomy" id="1897436"/>
    <lineage>
        <taxon>Viruses</taxon>
        <taxon>Duplodnaviria</taxon>
        <taxon>Heunggongvirae</taxon>
        <taxon>Uroviricota</taxon>
        <taxon>Caudoviricetes</taxon>
        <taxon>Peduoviridae</taxon>
        <taxon>Playavirus</taxon>
        <taxon>Playavirus SMHB1</taxon>
    </lineage>
</organism>
<keyword evidence="2" id="KW-0479">Metal-binding</keyword>
<keyword evidence="3" id="KW-1185">Reference proteome</keyword>
<dbReference type="EMBL" id="KX774374">
    <property type="protein sequence ID" value="AOY11830.1"/>
    <property type="molecule type" value="Genomic_DNA"/>
</dbReference>
<accession>A0A1D9C9Q3</accession>
<keyword evidence="2" id="KW-0863">Zinc-finger</keyword>
<gene>
    <name evidence="2" type="primary">PP_00025</name>
</gene>
<dbReference type="KEGG" id="vg:54977060"/>